<keyword evidence="6 12" id="KW-0863">Zinc-finger</keyword>
<dbReference type="Gene3D" id="2.30.30.1190">
    <property type="match status" value="1"/>
</dbReference>
<keyword evidence="10" id="KW-0804">Transcription</keyword>
<dbReference type="Pfam" id="PF01585">
    <property type="entry name" value="G-patch"/>
    <property type="match status" value="1"/>
</dbReference>
<comment type="function">
    <text evidence="1">Transcription repressor.</text>
</comment>
<comment type="caution">
    <text evidence="17">The sequence shown here is derived from an EMBL/GenBank/DDBJ whole genome shotgun (WGS) entry which is preliminary data.</text>
</comment>
<dbReference type="EMBL" id="JARGDH010000003">
    <property type="protein sequence ID" value="KAL0274083.1"/>
    <property type="molecule type" value="Genomic_DNA"/>
</dbReference>
<evidence type="ECO:0000256" key="7">
    <source>
        <dbReference type="ARBA" id="ARBA00022833"/>
    </source>
</evidence>
<evidence type="ECO:0000256" key="1">
    <source>
        <dbReference type="ARBA" id="ARBA00004062"/>
    </source>
</evidence>
<dbReference type="CDD" id="cd20384">
    <property type="entry name" value="Tudor_ZGPAT"/>
    <property type="match status" value="1"/>
</dbReference>
<feature type="compositionally biased region" description="Polar residues" evidence="14">
    <location>
        <begin position="414"/>
        <end position="425"/>
    </location>
</feature>
<proteinExistence type="predicted"/>
<evidence type="ECO:0000256" key="12">
    <source>
        <dbReference type="PROSITE-ProRule" id="PRU00723"/>
    </source>
</evidence>
<evidence type="ECO:0000256" key="11">
    <source>
        <dbReference type="ARBA" id="ARBA00023242"/>
    </source>
</evidence>
<feature type="region of interest" description="Disordered" evidence="14">
    <location>
        <begin position="255"/>
        <end position="277"/>
    </location>
</feature>
<feature type="region of interest" description="Disordered" evidence="14">
    <location>
        <begin position="400"/>
        <end position="425"/>
    </location>
</feature>
<feature type="region of interest" description="Disordered" evidence="14">
    <location>
        <begin position="479"/>
        <end position="501"/>
    </location>
</feature>
<dbReference type="AlphaFoldDB" id="A0AAW2HXF9"/>
<evidence type="ECO:0000256" key="13">
    <source>
        <dbReference type="SAM" id="Coils"/>
    </source>
</evidence>
<dbReference type="PROSITE" id="PS50174">
    <property type="entry name" value="G_PATCH"/>
    <property type="match status" value="1"/>
</dbReference>
<dbReference type="GO" id="GO:0000978">
    <property type="term" value="F:RNA polymerase II cis-regulatory region sequence-specific DNA binding"/>
    <property type="evidence" value="ECO:0007669"/>
    <property type="project" value="TreeGrafter"/>
</dbReference>
<dbReference type="PANTHER" id="PTHR46297:SF1">
    <property type="entry name" value="ZINC FINGER CCCH-TYPE WITH G PATCH DOMAIN-CONTAINING PROTEIN"/>
    <property type="match status" value="1"/>
</dbReference>
<organism evidence="17">
    <name type="scientific">Menopon gallinae</name>
    <name type="common">poultry shaft louse</name>
    <dbReference type="NCBI Taxonomy" id="328185"/>
    <lineage>
        <taxon>Eukaryota</taxon>
        <taxon>Metazoa</taxon>
        <taxon>Ecdysozoa</taxon>
        <taxon>Arthropoda</taxon>
        <taxon>Hexapoda</taxon>
        <taxon>Insecta</taxon>
        <taxon>Pterygota</taxon>
        <taxon>Neoptera</taxon>
        <taxon>Paraneoptera</taxon>
        <taxon>Psocodea</taxon>
        <taxon>Troctomorpha</taxon>
        <taxon>Phthiraptera</taxon>
        <taxon>Amblycera</taxon>
        <taxon>Menoponidae</taxon>
        <taxon>Menopon</taxon>
    </lineage>
</organism>
<name>A0AAW2HXF9_9NEOP</name>
<dbReference type="PANTHER" id="PTHR46297">
    <property type="entry name" value="ZINC FINGER CCCH-TYPE WITH G PATCH DOMAIN-CONTAINING PROTEIN"/>
    <property type="match status" value="1"/>
</dbReference>
<protein>
    <recommendedName>
        <fullName evidence="3">Zinc finger CCCH-type with G patch domain-containing protein</fullName>
    </recommendedName>
</protein>
<evidence type="ECO:0000256" key="3">
    <source>
        <dbReference type="ARBA" id="ARBA00022414"/>
    </source>
</evidence>
<dbReference type="GO" id="GO:0008270">
    <property type="term" value="F:zinc ion binding"/>
    <property type="evidence" value="ECO:0007669"/>
    <property type="project" value="UniProtKB-KW"/>
</dbReference>
<keyword evidence="4" id="KW-0678">Repressor</keyword>
<feature type="domain" description="C3H1-type" evidence="15">
    <location>
        <begin position="168"/>
        <end position="191"/>
    </location>
</feature>
<evidence type="ECO:0000256" key="9">
    <source>
        <dbReference type="ARBA" id="ARBA00023125"/>
    </source>
</evidence>
<keyword evidence="7 12" id="KW-0862">Zinc</keyword>
<evidence type="ECO:0000256" key="8">
    <source>
        <dbReference type="ARBA" id="ARBA00023015"/>
    </source>
</evidence>
<feature type="compositionally biased region" description="Acidic residues" evidence="14">
    <location>
        <begin position="260"/>
        <end position="275"/>
    </location>
</feature>
<evidence type="ECO:0000259" key="16">
    <source>
        <dbReference type="PROSITE" id="PS50174"/>
    </source>
</evidence>
<evidence type="ECO:0000256" key="10">
    <source>
        <dbReference type="ARBA" id="ARBA00023163"/>
    </source>
</evidence>
<keyword evidence="8" id="KW-0805">Transcription regulation</keyword>
<feature type="compositionally biased region" description="Basic and acidic residues" evidence="14">
    <location>
        <begin position="481"/>
        <end position="493"/>
    </location>
</feature>
<dbReference type="InterPro" id="IPR000571">
    <property type="entry name" value="Znf_CCCH"/>
</dbReference>
<feature type="zinc finger region" description="C3H1-type" evidence="12">
    <location>
        <begin position="168"/>
        <end position="191"/>
    </location>
</feature>
<dbReference type="PROSITE" id="PS50103">
    <property type="entry name" value="ZF_C3H1"/>
    <property type="match status" value="1"/>
</dbReference>
<evidence type="ECO:0000256" key="5">
    <source>
        <dbReference type="ARBA" id="ARBA00022723"/>
    </source>
</evidence>
<evidence type="ECO:0000256" key="6">
    <source>
        <dbReference type="ARBA" id="ARBA00022771"/>
    </source>
</evidence>
<evidence type="ECO:0000259" key="15">
    <source>
        <dbReference type="PROSITE" id="PS50103"/>
    </source>
</evidence>
<feature type="domain" description="G-patch" evidence="16">
    <location>
        <begin position="304"/>
        <end position="336"/>
    </location>
</feature>
<dbReference type="GO" id="GO:0001227">
    <property type="term" value="F:DNA-binding transcription repressor activity, RNA polymerase II-specific"/>
    <property type="evidence" value="ECO:0007669"/>
    <property type="project" value="TreeGrafter"/>
</dbReference>
<dbReference type="GO" id="GO:0005634">
    <property type="term" value="C:nucleus"/>
    <property type="evidence" value="ECO:0007669"/>
    <property type="project" value="UniProtKB-SubCell"/>
</dbReference>
<accession>A0AAW2HXF9</accession>
<keyword evidence="9" id="KW-0238">DNA-binding</keyword>
<feature type="coiled-coil region" evidence="13">
    <location>
        <begin position="430"/>
        <end position="457"/>
    </location>
</feature>
<keyword evidence="5 12" id="KW-0479">Metal-binding</keyword>
<sequence>MDALKVELSQYEAQLSQIQMAISASADGPEKDNLITLEKDITELIKLTKDSLQPNEDQETKSDPDPLADEYKLFQAELAVIDSDKNDEERESVQLDDTKVMDLDGLHSDLKSMEGMKCQAPYKYAWTEDVTYHNALIFCIEDLDTVTNSDDIQVRVMFTNPTHKEMLPCPYYLDGECKFSDEKCRFSHGEKVFLNSLRDYRDPDFGILTEGRPVLAKKDDGLWHRAVIKSIDGVKAIVKFDSNFEEEIHFQNILPLEGSDGSDESDSDSENDNLDDQTAHNEEIVRRILMAPPSSALGDWEKFTKGFGSRIMAKMGYIHGSGLGREGKGRVEPVSAVILPAGKSLDHCMMLREHSGGDKDFFKAEKRMKQIQKKQEKMLQRSYEREKNRTDVFMFLNKNLGQSNKNESRDQKNTQKQLQSESTRSLNVTSLQLAEEVRKVEKEVKSLKNSLSRYSNQSKEFSVLKEKLNDRQTKLSQLKASEQRIANEQELRRDRKKLTVF</sequence>
<keyword evidence="11" id="KW-0539">Nucleus</keyword>
<dbReference type="Gene3D" id="2.30.30.140">
    <property type="match status" value="1"/>
</dbReference>
<dbReference type="InterPro" id="IPR000467">
    <property type="entry name" value="G_patch_dom"/>
</dbReference>
<reference evidence="17" key="1">
    <citation type="journal article" date="2024" name="Gigascience">
        <title>Chromosome-level genome of the poultry shaft louse Menopon gallinae provides insight into the host-switching and adaptive evolution of parasitic lice.</title>
        <authorList>
            <person name="Xu Y."/>
            <person name="Ma L."/>
            <person name="Liu S."/>
            <person name="Liang Y."/>
            <person name="Liu Q."/>
            <person name="He Z."/>
            <person name="Tian L."/>
            <person name="Duan Y."/>
            <person name="Cai W."/>
            <person name="Li H."/>
            <person name="Song F."/>
        </authorList>
    </citation>
    <scope>NUCLEOTIDE SEQUENCE</scope>
    <source>
        <strain evidence="17">Cailab_2023a</strain>
    </source>
</reference>
<dbReference type="SMART" id="SM00443">
    <property type="entry name" value="G_patch"/>
    <property type="match status" value="1"/>
</dbReference>
<evidence type="ECO:0000313" key="17">
    <source>
        <dbReference type="EMBL" id="KAL0274083.1"/>
    </source>
</evidence>
<gene>
    <name evidence="17" type="ORF">PYX00_006599</name>
</gene>
<comment type="subcellular location">
    <subcellularLocation>
        <location evidence="2">Nucleus</location>
    </subcellularLocation>
</comment>
<keyword evidence="13" id="KW-0175">Coiled coil</keyword>
<evidence type="ECO:0000256" key="4">
    <source>
        <dbReference type="ARBA" id="ARBA00022491"/>
    </source>
</evidence>
<evidence type="ECO:0000256" key="14">
    <source>
        <dbReference type="SAM" id="MobiDB-lite"/>
    </source>
</evidence>
<evidence type="ECO:0000256" key="2">
    <source>
        <dbReference type="ARBA" id="ARBA00004123"/>
    </source>
</evidence>